<reference evidence="1" key="1">
    <citation type="submission" date="2022-06" db="EMBL/GenBank/DDBJ databases">
        <title>Ornithinimicrobium HY1793.</title>
        <authorList>
            <person name="Huang Y."/>
        </authorList>
    </citation>
    <scope>NUCLEOTIDE SEQUENCE</scope>
    <source>
        <strain evidence="1">HY1793</strain>
    </source>
</reference>
<dbReference type="PRINTS" id="PR00411">
    <property type="entry name" value="PNDRDTASEI"/>
</dbReference>
<dbReference type="PANTHER" id="PTHR10668">
    <property type="entry name" value="PHYTOENE DEHYDROGENASE"/>
    <property type="match status" value="1"/>
</dbReference>
<sequence>MSSVRDVVVVGSGPNGLAAAVILARAGLSVTVLEGQPSSGGGVRSLPLITDRVAETEGLLRDVCAAVPAAAPTSPFFAEFDLAARGVELIVPEASYAQPLEGGRAGIAYRDLERTVERLGVDGPRWRRLLGPLSTHAAEVAAIALSDKRSVPRGDPLRMARAGAALGRSTALMAGSWGDGYWRTEEARSLIGGVAAHTISTLPSLAAAGTASYLGALAHAPAGWPLVRGGIGAISQALVADLLAHGGEVITDHSVRSPRDLPPARVHVLNTHARVAADLLAEPYRSRLRQLPLGAGVCKLDYVLSGPVPWADPEVVRAGTQHIGGSLAQMRFAEADVAAGRHAERPVVLLSDPAQHDDSRLGHSGLRPVWAYAHVPHGSTQDVRPAVEAQLERFAPGFRDLVVDCLVTPASRMADHNAAYPGGDIAGGLISMWHMVARPGPALDPYAVAPGVYLCSQSTPPGPGVHGMAGVHMARRVLRREFKIPQIPSLAPQSTERITD</sequence>
<accession>A0ABY4YNJ7</accession>
<dbReference type="PANTHER" id="PTHR10668:SF105">
    <property type="entry name" value="DEHYDROGENASE-RELATED"/>
    <property type="match status" value="1"/>
</dbReference>
<dbReference type="InterPro" id="IPR036188">
    <property type="entry name" value="FAD/NAD-bd_sf"/>
</dbReference>
<dbReference type="SUPFAM" id="SSF51905">
    <property type="entry name" value="FAD/NAD(P)-binding domain"/>
    <property type="match status" value="1"/>
</dbReference>
<organism evidence="1 2">
    <name type="scientific">Ornithinimicrobium faecis</name>
    <dbReference type="NCBI Taxonomy" id="2934158"/>
    <lineage>
        <taxon>Bacteria</taxon>
        <taxon>Bacillati</taxon>
        <taxon>Actinomycetota</taxon>
        <taxon>Actinomycetes</taxon>
        <taxon>Micrococcales</taxon>
        <taxon>Ornithinimicrobiaceae</taxon>
        <taxon>Ornithinimicrobium</taxon>
    </lineage>
</organism>
<name>A0ABY4YNJ7_9MICO</name>
<dbReference type="Pfam" id="PF13450">
    <property type="entry name" value="NAD_binding_8"/>
    <property type="match status" value="1"/>
</dbReference>
<proteinExistence type="predicted"/>
<evidence type="ECO:0000313" key="1">
    <source>
        <dbReference type="EMBL" id="USQ78367.1"/>
    </source>
</evidence>
<evidence type="ECO:0000313" key="2">
    <source>
        <dbReference type="Proteomes" id="UP001056455"/>
    </source>
</evidence>
<keyword evidence="2" id="KW-1185">Reference proteome</keyword>
<protein>
    <submittedName>
        <fullName evidence="1">NAD(P)/FAD-dependent oxidoreductase</fullName>
    </submittedName>
</protein>
<dbReference type="Proteomes" id="UP001056455">
    <property type="component" value="Chromosome"/>
</dbReference>
<dbReference type="EMBL" id="CP099489">
    <property type="protein sequence ID" value="USQ78367.1"/>
    <property type="molecule type" value="Genomic_DNA"/>
</dbReference>
<dbReference type="Gene3D" id="3.50.50.60">
    <property type="entry name" value="FAD/NAD(P)-binding domain"/>
    <property type="match status" value="1"/>
</dbReference>
<gene>
    <name evidence="1" type="ORF">NF556_11985</name>
</gene>
<dbReference type="RefSeq" id="WP_252591165.1">
    <property type="nucleotide sequence ID" value="NZ_CP099489.1"/>
</dbReference>